<evidence type="ECO:0000313" key="1">
    <source>
        <dbReference type="EMBL" id="MFB9631129.1"/>
    </source>
</evidence>
<proteinExistence type="predicted"/>
<dbReference type="RefSeq" id="WP_344999529.1">
    <property type="nucleotide sequence ID" value="NZ_BAAAXV010000009.1"/>
</dbReference>
<dbReference type="Proteomes" id="UP001589532">
    <property type="component" value="Unassembled WGS sequence"/>
</dbReference>
<comment type="caution">
    <text evidence="1">The sequence shown here is derived from an EMBL/GenBank/DDBJ whole genome shotgun (WGS) entry which is preliminary data.</text>
</comment>
<dbReference type="EMBL" id="JBHMBW010000104">
    <property type="protein sequence ID" value="MFB9631129.1"/>
    <property type="molecule type" value="Genomic_DNA"/>
</dbReference>
<gene>
    <name evidence="1" type="ORF">ACFFSA_49395</name>
</gene>
<organism evidence="1 2">
    <name type="scientific">Nonomuraea helvata</name>
    <dbReference type="NCBI Taxonomy" id="37484"/>
    <lineage>
        <taxon>Bacteria</taxon>
        <taxon>Bacillati</taxon>
        <taxon>Actinomycetota</taxon>
        <taxon>Actinomycetes</taxon>
        <taxon>Streptosporangiales</taxon>
        <taxon>Streptosporangiaceae</taxon>
        <taxon>Nonomuraea</taxon>
    </lineage>
</organism>
<name>A0ABV5SHU7_9ACTN</name>
<protein>
    <submittedName>
        <fullName evidence="1">Uncharacterized protein</fullName>
    </submittedName>
</protein>
<keyword evidence="2" id="KW-1185">Reference proteome</keyword>
<accession>A0ABV5SHU7</accession>
<reference evidence="1 2" key="1">
    <citation type="submission" date="2024-09" db="EMBL/GenBank/DDBJ databases">
        <authorList>
            <person name="Sun Q."/>
            <person name="Mori K."/>
        </authorList>
    </citation>
    <scope>NUCLEOTIDE SEQUENCE [LARGE SCALE GENOMIC DNA]</scope>
    <source>
        <strain evidence="1 2">JCM 3143</strain>
    </source>
</reference>
<sequence length="169" mass="18167">MRLPAEVHDYLTSLRGDLLHGRLVGSVADAGWVACDLIGAGLDTPAMLELAGHALSIGSLSEIEPLIRQVLSECGMPPIDTRQEPWAVARDISLTMRDGTLPISSGADFLIIQLAEKCGHPPEITELMILIDDWEAIRTTPPSDDELRAYAGKIAKVAETHTARTPPPA</sequence>
<evidence type="ECO:0000313" key="2">
    <source>
        <dbReference type="Proteomes" id="UP001589532"/>
    </source>
</evidence>